<keyword evidence="1" id="KW-0175">Coiled coil</keyword>
<accession>A0A0M3HH99</accession>
<evidence type="ECO:0000256" key="1">
    <source>
        <dbReference type="SAM" id="Coils"/>
    </source>
</evidence>
<reference evidence="3" key="1">
    <citation type="submission" date="2017-02" db="UniProtKB">
        <authorList>
            <consortium name="WormBaseParasite"/>
        </authorList>
    </citation>
    <scope>IDENTIFICATION</scope>
</reference>
<evidence type="ECO:0000313" key="3">
    <source>
        <dbReference type="WBParaSite" id="ALUE_0000089401-mRNA-1"/>
    </source>
</evidence>
<name>A0A0M3HH99_ASCLU</name>
<dbReference type="WBParaSite" id="ALUE_0000089401-mRNA-1">
    <property type="protein sequence ID" value="ALUE_0000089401-mRNA-1"/>
    <property type="gene ID" value="ALUE_0000089401"/>
</dbReference>
<feature type="coiled-coil region" evidence="1">
    <location>
        <begin position="16"/>
        <end position="50"/>
    </location>
</feature>
<protein>
    <submittedName>
        <fullName evidence="3">DUF3967 domain-containing protein</fullName>
    </submittedName>
</protein>
<sequence length="97" mass="11546">MSMSFDSDRSAWELGLEELRREKSIMSEQLEQLRRERELDEERYRELRKAIEIAHVPIEKPNLDEEMLISSRDNCMQIFEIDASRKVAKCDSQDLKA</sequence>
<keyword evidence="2" id="KW-1185">Reference proteome</keyword>
<proteinExistence type="predicted"/>
<dbReference type="AlphaFoldDB" id="A0A0M3HH99"/>
<evidence type="ECO:0000313" key="2">
    <source>
        <dbReference type="Proteomes" id="UP000036681"/>
    </source>
</evidence>
<dbReference type="Proteomes" id="UP000036681">
    <property type="component" value="Unplaced"/>
</dbReference>
<organism evidence="2 3">
    <name type="scientific">Ascaris lumbricoides</name>
    <name type="common">Giant roundworm</name>
    <dbReference type="NCBI Taxonomy" id="6252"/>
    <lineage>
        <taxon>Eukaryota</taxon>
        <taxon>Metazoa</taxon>
        <taxon>Ecdysozoa</taxon>
        <taxon>Nematoda</taxon>
        <taxon>Chromadorea</taxon>
        <taxon>Rhabditida</taxon>
        <taxon>Spirurina</taxon>
        <taxon>Ascaridomorpha</taxon>
        <taxon>Ascaridoidea</taxon>
        <taxon>Ascarididae</taxon>
        <taxon>Ascaris</taxon>
    </lineage>
</organism>